<evidence type="ECO:0000256" key="2">
    <source>
        <dbReference type="ARBA" id="ARBA00022801"/>
    </source>
</evidence>
<dbReference type="GO" id="GO:0071555">
    <property type="term" value="P:cell wall organization"/>
    <property type="evidence" value="ECO:0007669"/>
    <property type="project" value="UniProtKB-KW"/>
</dbReference>
<dbReference type="GO" id="GO:0009986">
    <property type="term" value="C:cell surface"/>
    <property type="evidence" value="ECO:0007669"/>
    <property type="project" value="TreeGrafter"/>
</dbReference>
<keyword evidence="9" id="KW-1133">Transmembrane helix</keyword>
<dbReference type="STRING" id="58919.A0A316Z4X9"/>
<evidence type="ECO:0000256" key="4">
    <source>
        <dbReference type="ARBA" id="ARBA00023295"/>
    </source>
</evidence>
<protein>
    <recommendedName>
        <fullName evidence="7">glucan 1,3-beta-glucosidase</fullName>
        <ecNumber evidence="7">3.2.1.58</ecNumber>
    </recommendedName>
</protein>
<evidence type="ECO:0000256" key="1">
    <source>
        <dbReference type="ARBA" id="ARBA00005641"/>
    </source>
</evidence>
<keyword evidence="5" id="KW-0961">Cell wall biogenesis/degradation</keyword>
<evidence type="ECO:0000256" key="3">
    <source>
        <dbReference type="ARBA" id="ARBA00023180"/>
    </source>
</evidence>
<evidence type="ECO:0000256" key="7">
    <source>
        <dbReference type="ARBA" id="ARBA00038929"/>
    </source>
</evidence>
<dbReference type="AlphaFoldDB" id="A0A316Z4X9"/>
<feature type="region of interest" description="Disordered" evidence="8">
    <location>
        <begin position="1"/>
        <end position="53"/>
    </location>
</feature>
<keyword evidence="11" id="KW-1185">Reference proteome</keyword>
<dbReference type="PANTHER" id="PTHR31297:SF34">
    <property type="entry name" value="GLUCAN 1,3-BETA-GLUCOSIDASE 2"/>
    <property type="match status" value="1"/>
</dbReference>
<feature type="compositionally biased region" description="Low complexity" evidence="8">
    <location>
        <begin position="801"/>
        <end position="825"/>
    </location>
</feature>
<dbReference type="Proteomes" id="UP000245946">
    <property type="component" value="Unassembled WGS sequence"/>
</dbReference>
<dbReference type="GeneID" id="37270333"/>
<evidence type="ECO:0000256" key="9">
    <source>
        <dbReference type="SAM" id="Phobius"/>
    </source>
</evidence>
<proteinExistence type="inferred from homology"/>
<evidence type="ECO:0000256" key="6">
    <source>
        <dbReference type="ARBA" id="ARBA00036824"/>
    </source>
</evidence>
<reference evidence="10 11" key="1">
    <citation type="journal article" date="2018" name="Mol. Biol. Evol.">
        <title>Broad Genomic Sampling Reveals a Smut Pathogenic Ancestry of the Fungal Clade Ustilaginomycotina.</title>
        <authorList>
            <person name="Kijpornyongpan T."/>
            <person name="Mondo S.J."/>
            <person name="Barry K."/>
            <person name="Sandor L."/>
            <person name="Lee J."/>
            <person name="Lipzen A."/>
            <person name="Pangilinan J."/>
            <person name="LaButti K."/>
            <person name="Hainaut M."/>
            <person name="Henrissat B."/>
            <person name="Grigoriev I.V."/>
            <person name="Spatafora J.W."/>
            <person name="Aime M.C."/>
        </authorList>
    </citation>
    <scope>NUCLEOTIDE SEQUENCE [LARGE SCALE GENOMIC DNA]</scope>
    <source>
        <strain evidence="10 11">MCA 4186</strain>
    </source>
</reference>
<dbReference type="RefSeq" id="XP_025597089.1">
    <property type="nucleotide sequence ID" value="XM_025742789.1"/>
</dbReference>
<feature type="compositionally biased region" description="Gly residues" evidence="8">
    <location>
        <begin position="194"/>
        <end position="204"/>
    </location>
</feature>
<name>A0A316Z4X9_9BASI</name>
<dbReference type="InterPro" id="IPR050386">
    <property type="entry name" value="Glycosyl_hydrolase_5"/>
</dbReference>
<dbReference type="OrthoDB" id="62120at2759"/>
<dbReference type="Gene3D" id="3.20.20.80">
    <property type="entry name" value="Glycosidases"/>
    <property type="match status" value="1"/>
</dbReference>
<keyword evidence="9" id="KW-0472">Membrane</keyword>
<dbReference type="PANTHER" id="PTHR31297">
    <property type="entry name" value="GLUCAN ENDO-1,6-BETA-GLUCOSIDASE B"/>
    <property type="match status" value="1"/>
</dbReference>
<comment type="catalytic activity">
    <reaction evidence="6">
        <text>Successive hydrolysis of beta-D-glucose units from the non-reducing ends of (1-&gt;3)-beta-D-glucans, releasing alpha-glucose.</text>
        <dbReference type="EC" id="3.2.1.58"/>
    </reaction>
</comment>
<dbReference type="GO" id="GO:0005576">
    <property type="term" value="C:extracellular region"/>
    <property type="evidence" value="ECO:0007669"/>
    <property type="project" value="TreeGrafter"/>
</dbReference>
<feature type="transmembrane region" description="Helical" evidence="9">
    <location>
        <begin position="161"/>
        <end position="182"/>
    </location>
</feature>
<keyword evidence="3" id="KW-0325">Glycoprotein</keyword>
<sequence length="832" mass="88249">MPQPYTAVPGGADASPPLGAPHTPPLGHAPPEFDSPGDDGDLGLPVAHSQQSRLSAFSSASAYAPLEGGQAAMPGRLPRPHSFASSHMLGAGSDYDSTYRLADFGRSTPGLSTPGEEHAMYEKGGAGAYAPVAAPLASDPRAAGRRRYGVAGQKGSARRRWCILLAVVLGLGIILVAVLVPLTQTLLKDDAPGSSGGSHGGGSNTGDQGTTVADGTGHGAGGRVLTEGGNGTVIELANGQSFTYINNFGGYWRSGLLDNSARAQSYTPALNESWDYAADQQMGVNLGGWLVLEPFIAPALFEPYENTSTPVVDEWTLSAQWRSEGKLEENFRRHYDTFITEEDFARIAGAGLNWVRLPIGFWAFGVEGDEPFLEGVAWEYFLKAVGWARKYGLRINADLHAVPGSQNSYNHSGRQGQLGWLNSPLGIVYAQRTINYLRTFVQAISTPEISPVVPMLSILNEPNLNIGIGQPALAAWNQEVYSMIRGNVTGTGAGHGPVITLHDGFIGLQAWNGYMRGADRVAYDVHPYIAFTPPYTTDVGSGALAIATCNNFQANIDASQAQNGITVAGEWSLALNDCGLFLNRVGAGVRYDGSYHVQGEDSPARTGDCAYWDDWESFSASQKASMRQTAIASMDALHNFYFWTWKIGSSLRTGKPVNPNWSYSLGLDNGWMPTDPRGESRNACRKLQSVFPAITRTGFQAWSSTYADYMTGAASTYAPATASYPWPPQNIVQSGTATLPVSGLPRLTPTGSIATAPTPSFSASVQHEAVPSVAAWANTADRVPMYTQIAGCDYGSSGQWPCAGSAPSRRSPSPAPAPTAAAARAHARDLAA</sequence>
<evidence type="ECO:0000313" key="10">
    <source>
        <dbReference type="EMBL" id="PWN96810.1"/>
    </source>
</evidence>
<gene>
    <name evidence="10" type="ORF">FA09DRAFT_330902</name>
</gene>
<dbReference type="EC" id="3.2.1.58" evidence="7"/>
<dbReference type="InterPro" id="IPR017853">
    <property type="entry name" value="GH"/>
</dbReference>
<feature type="region of interest" description="Disordered" evidence="8">
    <location>
        <begin position="191"/>
        <end position="224"/>
    </location>
</feature>
<feature type="compositionally biased region" description="Pro residues" evidence="8">
    <location>
        <begin position="18"/>
        <end position="28"/>
    </location>
</feature>
<keyword evidence="4" id="KW-0326">Glycosidase</keyword>
<dbReference type="SUPFAM" id="SSF51445">
    <property type="entry name" value="(Trans)glycosidases"/>
    <property type="match status" value="1"/>
</dbReference>
<evidence type="ECO:0000256" key="5">
    <source>
        <dbReference type="ARBA" id="ARBA00023316"/>
    </source>
</evidence>
<evidence type="ECO:0000256" key="8">
    <source>
        <dbReference type="SAM" id="MobiDB-lite"/>
    </source>
</evidence>
<dbReference type="GO" id="GO:0004338">
    <property type="term" value="F:glucan exo-1,3-beta-glucosidase activity"/>
    <property type="evidence" value="ECO:0007669"/>
    <property type="project" value="UniProtKB-EC"/>
</dbReference>
<dbReference type="EMBL" id="KZ819297">
    <property type="protein sequence ID" value="PWN96810.1"/>
    <property type="molecule type" value="Genomic_DNA"/>
</dbReference>
<feature type="region of interest" description="Disordered" evidence="8">
    <location>
        <begin position="801"/>
        <end position="832"/>
    </location>
</feature>
<organism evidence="10 11">
    <name type="scientific">Tilletiopsis washingtonensis</name>
    <dbReference type="NCBI Taxonomy" id="58919"/>
    <lineage>
        <taxon>Eukaryota</taxon>
        <taxon>Fungi</taxon>
        <taxon>Dikarya</taxon>
        <taxon>Basidiomycota</taxon>
        <taxon>Ustilaginomycotina</taxon>
        <taxon>Exobasidiomycetes</taxon>
        <taxon>Entylomatales</taxon>
        <taxon>Entylomatales incertae sedis</taxon>
        <taxon>Tilletiopsis</taxon>
    </lineage>
</organism>
<dbReference type="GO" id="GO:0009251">
    <property type="term" value="P:glucan catabolic process"/>
    <property type="evidence" value="ECO:0007669"/>
    <property type="project" value="TreeGrafter"/>
</dbReference>
<evidence type="ECO:0000313" key="11">
    <source>
        <dbReference type="Proteomes" id="UP000245946"/>
    </source>
</evidence>
<keyword evidence="2 10" id="KW-0378">Hydrolase</keyword>
<accession>A0A316Z4X9</accession>
<keyword evidence="9" id="KW-0812">Transmembrane</keyword>
<comment type="similarity">
    <text evidence="1">Belongs to the glycosyl hydrolase 5 (cellulase A) family.</text>
</comment>